<evidence type="ECO:0000256" key="5">
    <source>
        <dbReference type="ARBA" id="ARBA00022833"/>
    </source>
</evidence>
<dbReference type="GO" id="GO:0000978">
    <property type="term" value="F:RNA polymerase II cis-regulatory region sequence-specific DNA binding"/>
    <property type="evidence" value="ECO:0007669"/>
    <property type="project" value="TreeGrafter"/>
</dbReference>
<dbReference type="Proteomes" id="UP000015102">
    <property type="component" value="Unassembled WGS sequence"/>
</dbReference>
<feature type="compositionally biased region" description="Pro residues" evidence="10">
    <location>
        <begin position="1101"/>
        <end position="1110"/>
    </location>
</feature>
<feature type="domain" description="C2H2-type" evidence="11">
    <location>
        <begin position="105"/>
        <end position="132"/>
    </location>
</feature>
<feature type="domain" description="C2H2-type" evidence="11">
    <location>
        <begin position="957"/>
        <end position="986"/>
    </location>
</feature>
<keyword evidence="8" id="KW-0539">Nucleus</keyword>
<evidence type="ECO:0000256" key="3">
    <source>
        <dbReference type="ARBA" id="ARBA00022737"/>
    </source>
</evidence>
<organism evidence="12 13">
    <name type="scientific">Megaselia scalaris</name>
    <name type="common">Humpbacked fly</name>
    <name type="synonym">Phora scalaris</name>
    <dbReference type="NCBI Taxonomy" id="36166"/>
    <lineage>
        <taxon>Eukaryota</taxon>
        <taxon>Metazoa</taxon>
        <taxon>Ecdysozoa</taxon>
        <taxon>Arthropoda</taxon>
        <taxon>Hexapoda</taxon>
        <taxon>Insecta</taxon>
        <taxon>Pterygota</taxon>
        <taxon>Neoptera</taxon>
        <taxon>Endopterygota</taxon>
        <taxon>Diptera</taxon>
        <taxon>Brachycera</taxon>
        <taxon>Muscomorpha</taxon>
        <taxon>Platypezoidea</taxon>
        <taxon>Phoridae</taxon>
        <taxon>Megaseliini</taxon>
        <taxon>Megaselia</taxon>
    </lineage>
</organism>
<feature type="compositionally biased region" description="Polar residues" evidence="10">
    <location>
        <begin position="1179"/>
        <end position="1192"/>
    </location>
</feature>
<dbReference type="SMART" id="SM00355">
    <property type="entry name" value="ZnF_C2H2"/>
    <property type="match status" value="6"/>
</dbReference>
<feature type="region of interest" description="Disordered" evidence="10">
    <location>
        <begin position="1344"/>
        <end position="1366"/>
    </location>
</feature>
<feature type="region of interest" description="Disordered" evidence="10">
    <location>
        <begin position="1"/>
        <end position="73"/>
    </location>
</feature>
<evidence type="ECO:0000259" key="11">
    <source>
        <dbReference type="PROSITE" id="PS50157"/>
    </source>
</evidence>
<keyword evidence="5" id="KW-0862">Zinc</keyword>
<evidence type="ECO:0000256" key="8">
    <source>
        <dbReference type="ARBA" id="ARBA00023242"/>
    </source>
</evidence>
<dbReference type="PANTHER" id="PTHR45944">
    <property type="entry name" value="SCHNURRI, ISOFORM F"/>
    <property type="match status" value="1"/>
</dbReference>
<dbReference type="PROSITE" id="PS50157">
    <property type="entry name" value="ZINC_FINGER_C2H2_2"/>
    <property type="match status" value="4"/>
</dbReference>
<dbReference type="SMART" id="SM00451">
    <property type="entry name" value="ZnF_U1"/>
    <property type="match status" value="3"/>
</dbReference>
<feature type="region of interest" description="Disordered" evidence="10">
    <location>
        <begin position="562"/>
        <end position="601"/>
    </location>
</feature>
<proteinExistence type="predicted"/>
<dbReference type="PANTHER" id="PTHR45944:SF2">
    <property type="entry name" value="SCHNURRI, ISOFORM F"/>
    <property type="match status" value="1"/>
</dbReference>
<dbReference type="FunFam" id="3.30.160.60:FF:000594">
    <property type="entry name" value="Transcription factor HIVEP2"/>
    <property type="match status" value="1"/>
</dbReference>
<keyword evidence="6" id="KW-0805">Transcription regulation</keyword>
<dbReference type="Pfam" id="PF00096">
    <property type="entry name" value="zf-C2H2"/>
    <property type="match status" value="3"/>
</dbReference>
<feature type="region of interest" description="Disordered" evidence="10">
    <location>
        <begin position="1073"/>
        <end position="1113"/>
    </location>
</feature>
<dbReference type="HOGENOM" id="CLU_242060_0_0_1"/>
<feature type="region of interest" description="Disordered" evidence="10">
    <location>
        <begin position="1635"/>
        <end position="1664"/>
    </location>
</feature>
<feature type="compositionally biased region" description="Polar residues" evidence="10">
    <location>
        <begin position="1086"/>
        <end position="1099"/>
    </location>
</feature>
<feature type="region of interest" description="Disordered" evidence="10">
    <location>
        <begin position="1031"/>
        <end position="1058"/>
    </location>
</feature>
<dbReference type="InterPro" id="IPR051969">
    <property type="entry name" value="Zinc-finger_DNA-bd_regulators"/>
</dbReference>
<feature type="compositionally biased region" description="Polar residues" evidence="10">
    <location>
        <begin position="341"/>
        <end position="350"/>
    </location>
</feature>
<dbReference type="Gene3D" id="3.30.160.60">
    <property type="entry name" value="Classic Zinc Finger"/>
    <property type="match status" value="4"/>
</dbReference>
<feature type="compositionally biased region" description="Low complexity" evidence="10">
    <location>
        <begin position="1353"/>
        <end position="1366"/>
    </location>
</feature>
<protein>
    <recommendedName>
        <fullName evidence="11">C2H2-type domain-containing protein</fullName>
    </recommendedName>
</protein>
<keyword evidence="2" id="KW-0479">Metal-binding</keyword>
<feature type="region of interest" description="Disordered" evidence="10">
    <location>
        <begin position="148"/>
        <end position="170"/>
    </location>
</feature>
<feature type="region of interest" description="Disordered" evidence="10">
    <location>
        <begin position="341"/>
        <end position="394"/>
    </location>
</feature>
<feature type="compositionally biased region" description="Low complexity" evidence="10">
    <location>
        <begin position="1033"/>
        <end position="1052"/>
    </location>
</feature>
<dbReference type="GO" id="GO:0005634">
    <property type="term" value="C:nucleus"/>
    <property type="evidence" value="ECO:0007669"/>
    <property type="project" value="UniProtKB-SubCell"/>
</dbReference>
<feature type="region of interest" description="Disordered" evidence="10">
    <location>
        <begin position="1588"/>
        <end position="1607"/>
    </location>
</feature>
<feature type="compositionally biased region" description="Polar residues" evidence="10">
    <location>
        <begin position="1"/>
        <end position="42"/>
    </location>
</feature>
<feature type="domain" description="C2H2-type" evidence="11">
    <location>
        <begin position="494"/>
        <end position="521"/>
    </location>
</feature>
<dbReference type="STRING" id="36166.T1GJ72"/>
<evidence type="ECO:0000256" key="6">
    <source>
        <dbReference type="ARBA" id="ARBA00023015"/>
    </source>
</evidence>
<feature type="domain" description="C2H2-type" evidence="11">
    <location>
        <begin position="522"/>
        <end position="546"/>
    </location>
</feature>
<evidence type="ECO:0000256" key="9">
    <source>
        <dbReference type="PROSITE-ProRule" id="PRU00042"/>
    </source>
</evidence>
<evidence type="ECO:0000256" key="10">
    <source>
        <dbReference type="SAM" id="MobiDB-lite"/>
    </source>
</evidence>
<name>T1GJ72_MEGSC</name>
<feature type="compositionally biased region" description="Low complexity" evidence="10">
    <location>
        <begin position="43"/>
        <end position="71"/>
    </location>
</feature>
<evidence type="ECO:0000256" key="7">
    <source>
        <dbReference type="ARBA" id="ARBA00023163"/>
    </source>
</evidence>
<dbReference type="InterPro" id="IPR036236">
    <property type="entry name" value="Znf_C2H2_sf"/>
</dbReference>
<keyword evidence="13" id="KW-1185">Reference proteome</keyword>
<evidence type="ECO:0000256" key="1">
    <source>
        <dbReference type="ARBA" id="ARBA00004123"/>
    </source>
</evidence>
<sequence>SATESLNDNLTKTSVEATTTQQRESLESTTVVQPLIQSNGHVNGNSNHILSSSSSPNSTTARTPTPPQTTALSVDTVETSFDGFSKSSSGASAPPPVKDMYNKYKFCPYCDTFFSKPSVLEKHIRTHTNERPYPCEPCNLAFKTKTQQQEERELHKHSKRFKTQQQESPVKQATITPLPIVPQVPLVQHFKFPPINQITAFNPLTLSMVADVADKNIPYVPGIPGPNTLLSIPSVLPPPQNLLRPSPNNAKSISPNKSNNQIESTFNMRLKPIGSSNSHSQSIAWNPVKDKKSFNFARMADNLSPKKSKTELHESEAYNKYYDKQKPELKTLKPLSIDVIQASSSPPSTHVSDDEKKKNKFLRPSSLPLKPGTFTPKRHHGITPTANTLPLISPETPRPSKSCAQMYLNGHAYTYLGLKCSTKMFYCTVNCPQPTYVANNHRLSMYSKWQAVPDSKPHPMKLDQKKNSGGGLLIGGYESNEDYTYIRGRGRGRYVCSECGIRCKKPSMLKKHIRTHTDVRPYTCKYCNFSFKTKGNLTKHMQSKAHYKKCLELGIYKGPMPADSEFPENDNDIDQQSINSGGGRTSSIFGESDSDDFSDNDEESSAAHCLLSLSMTKGTFNSFPQSSCQQNLDTIQALPSKRIVSSYSSPKPPYEFKHDGKYYPKPEVSKSKMIMKSDECTKPIDLTKPKKNNEQPTPINCSKKMPIKPTPVHKPIKYREVIGEISTETGMLKSLVSLTDMVRGTIESSNINTDENILPQNYLTEQALHQSKIKQCQMQQPSTNLTVSINTVKSTAIESLTIPPSSTSSATENAQTSLVINRQNDIFDSLKRGDKQIDSTSNFSNLEKTMEESDDSLSDQELFIPPITSSNSNDFINLFGARKVVVGEEGNFKNPSSNTGDSVQPMFPRTPISEDGKPVCTMTQGHLQKHERSEAHKNKVMMTSTFGVPTTTNPRPFECTDCKIAFRIHGHLAKHLRSKTHVQKLECLQKLPFGTYAEIERAGINLTEIDTTDCENSLIKIKNILKKLTQRVNSSNPSPPLVQQQQQQNQSNELIKPYKPKFHNAALYTSKEEVLKEQHPSKPLSPFQTPNKMVSNHNSPTPTPTPPPQTPQITIFTSNNIQILQQQRIQPDNVYHQKSPSSQQQSQFGQQSFPKHISPQQQQKQLLITSPHNELYQISRPSSTQPSSTISLNRDRMSPNKNLFGNQRILTQQIDVSSPYHVLSKQQQQKHQQQLQTNVSTYTNSKVFRSQDIEVGSNTIAPMNPSTYFQQINEQQKMSNSSQQQDVVDKKRINLVEINNVGNRNDIIKSIIITNLEERINNLITQNEVILENKEPLLKNKKSKTLNRQKSITSMPNSAPPSSSTNTKLAQTITMKQQQQQQYLQAQASTHQQKLIQQVNGFYPQKITARPQVQIVQQMEQQPISKLCLPSTNTSQPLNLSKLNESSPIKNKNDEPVPLNEASSLASAAAAVLARNPERSIIKNLLLAKEQQEKIDRTDSTQAYMCTVCQMAFRSSDELKNHTNYCTSGLNHQSGSRSPRDSPSYKYFNSNTFMSIPDVTNPSSLLTLATSAMSKSIAKLAWSQLSQRTKPTSPALIDTSLPSPGPRLGKTALVESYQPTADIKKNDDVIISKVHNDEISVPQEKQKEQHQQQEEKELHKHSKR</sequence>
<dbReference type="GO" id="GO:0008270">
    <property type="term" value="F:zinc ion binding"/>
    <property type="evidence" value="ECO:0007669"/>
    <property type="project" value="UniProtKB-KW"/>
</dbReference>
<dbReference type="EMBL" id="CAQQ02167977">
    <property type="status" value="NOT_ANNOTATED_CDS"/>
    <property type="molecule type" value="Genomic_DNA"/>
</dbReference>
<dbReference type="EMBL" id="CAQQ02167976">
    <property type="status" value="NOT_ANNOTATED_CDS"/>
    <property type="molecule type" value="Genomic_DNA"/>
</dbReference>
<dbReference type="EnsemblMetazoa" id="MESCA003516-RA">
    <property type="protein sequence ID" value="MESCA003516-PA"/>
    <property type="gene ID" value="MESCA003516"/>
</dbReference>
<feature type="compositionally biased region" description="Basic and acidic residues" evidence="10">
    <location>
        <begin position="683"/>
        <end position="693"/>
    </location>
</feature>
<comment type="subcellular location">
    <subcellularLocation>
        <location evidence="1">Nucleus</location>
    </subcellularLocation>
</comment>
<keyword evidence="7" id="KW-0804">Transcription</keyword>
<feature type="region of interest" description="Disordered" evidence="10">
    <location>
        <begin position="683"/>
        <end position="708"/>
    </location>
</feature>
<dbReference type="EMBL" id="CAQQ02167975">
    <property type="status" value="NOT_ANNOTATED_CDS"/>
    <property type="molecule type" value="Genomic_DNA"/>
</dbReference>
<keyword evidence="3" id="KW-0677">Repeat</keyword>
<reference evidence="13" key="1">
    <citation type="submission" date="2013-02" db="EMBL/GenBank/DDBJ databases">
        <authorList>
            <person name="Hughes D."/>
        </authorList>
    </citation>
    <scope>NUCLEOTIDE SEQUENCE</scope>
    <source>
        <strain>Durham</strain>
        <strain evidence="13">NC isolate 2 -- Noor lab</strain>
    </source>
</reference>
<dbReference type="PROSITE" id="PS00028">
    <property type="entry name" value="ZINC_FINGER_C2H2_1"/>
    <property type="match status" value="4"/>
</dbReference>
<dbReference type="EMBL" id="CAQQ02167978">
    <property type="status" value="NOT_ANNOTATED_CDS"/>
    <property type="molecule type" value="Genomic_DNA"/>
</dbReference>
<dbReference type="InterPro" id="IPR013087">
    <property type="entry name" value="Znf_C2H2_type"/>
</dbReference>
<dbReference type="GO" id="GO:0000981">
    <property type="term" value="F:DNA-binding transcription factor activity, RNA polymerase II-specific"/>
    <property type="evidence" value="ECO:0007669"/>
    <property type="project" value="TreeGrafter"/>
</dbReference>
<dbReference type="EMBL" id="CAQQ02167979">
    <property type="status" value="NOT_ANNOTATED_CDS"/>
    <property type="molecule type" value="Genomic_DNA"/>
</dbReference>
<reference evidence="12" key="2">
    <citation type="submission" date="2015-06" db="UniProtKB">
        <authorList>
            <consortium name="EnsemblMetazoa"/>
        </authorList>
    </citation>
    <scope>IDENTIFICATION</scope>
</reference>
<evidence type="ECO:0000256" key="4">
    <source>
        <dbReference type="ARBA" id="ARBA00022771"/>
    </source>
</evidence>
<feature type="compositionally biased region" description="Low complexity" evidence="10">
    <location>
        <begin position="1137"/>
        <end position="1155"/>
    </location>
</feature>
<accession>T1GJ72</accession>
<evidence type="ECO:0000313" key="13">
    <source>
        <dbReference type="Proteomes" id="UP000015102"/>
    </source>
</evidence>
<dbReference type="InterPro" id="IPR003604">
    <property type="entry name" value="Matrin/U1-like-C_Znf_C2H2"/>
</dbReference>
<dbReference type="SUPFAM" id="SSF57667">
    <property type="entry name" value="beta-beta-alpha zinc fingers"/>
    <property type="match status" value="3"/>
</dbReference>
<keyword evidence="4 9" id="KW-0863">Zinc-finger</keyword>
<feature type="compositionally biased region" description="Basic and acidic residues" evidence="10">
    <location>
        <begin position="1635"/>
        <end position="1658"/>
    </location>
</feature>
<feature type="region of interest" description="Disordered" evidence="10">
    <location>
        <begin position="1176"/>
        <end position="1202"/>
    </location>
</feature>
<feature type="compositionally biased region" description="Acidic residues" evidence="10">
    <location>
        <begin position="592"/>
        <end position="601"/>
    </location>
</feature>
<dbReference type="FunFam" id="3.30.160.60:FF:001151">
    <property type="entry name" value="zinc finger homeobox protein 3"/>
    <property type="match status" value="1"/>
</dbReference>
<feature type="region of interest" description="Disordered" evidence="10">
    <location>
        <begin position="1133"/>
        <end position="1163"/>
    </location>
</feature>
<evidence type="ECO:0000256" key="2">
    <source>
        <dbReference type="ARBA" id="ARBA00022723"/>
    </source>
</evidence>
<evidence type="ECO:0000313" key="12">
    <source>
        <dbReference type="EnsemblMetazoa" id="MESCA003516-PA"/>
    </source>
</evidence>